<feature type="transmembrane region" description="Helical" evidence="4">
    <location>
        <begin position="12"/>
        <end position="35"/>
    </location>
</feature>
<dbReference type="InterPro" id="IPR003598">
    <property type="entry name" value="Ig_sub2"/>
</dbReference>
<dbReference type="Gene3D" id="2.60.40.10">
    <property type="entry name" value="Immunoglobulins"/>
    <property type="match status" value="3"/>
</dbReference>
<keyword evidence="4" id="KW-0472">Membrane</keyword>
<reference evidence="7" key="2">
    <citation type="journal article" date="2023" name="Science">
        <title>Genomic signatures of disease resistance in endangered staghorn corals.</title>
        <authorList>
            <person name="Vollmer S.V."/>
            <person name="Selwyn J.D."/>
            <person name="Despard B.A."/>
            <person name="Roesel C.L."/>
        </authorList>
    </citation>
    <scope>NUCLEOTIDE SEQUENCE</scope>
    <source>
        <strain evidence="7">K2</strain>
    </source>
</reference>
<dbReference type="SMART" id="SM00408">
    <property type="entry name" value="IGc2"/>
    <property type="match status" value="3"/>
</dbReference>
<dbReference type="InterPro" id="IPR036056">
    <property type="entry name" value="Fibrinogen-like_C"/>
</dbReference>
<dbReference type="PROSITE" id="PS51406">
    <property type="entry name" value="FIBRINOGEN_C_2"/>
    <property type="match status" value="1"/>
</dbReference>
<evidence type="ECO:0000259" key="5">
    <source>
        <dbReference type="PROSITE" id="PS50835"/>
    </source>
</evidence>
<feature type="compositionally biased region" description="Pro residues" evidence="3">
    <location>
        <begin position="161"/>
        <end position="173"/>
    </location>
</feature>
<dbReference type="InterPro" id="IPR036179">
    <property type="entry name" value="Ig-like_dom_sf"/>
</dbReference>
<dbReference type="NCBIfam" id="NF040941">
    <property type="entry name" value="GGGWT_bact"/>
    <property type="match status" value="1"/>
</dbReference>
<dbReference type="SUPFAM" id="SSF48726">
    <property type="entry name" value="Immunoglobulin"/>
    <property type="match status" value="3"/>
</dbReference>
<gene>
    <name evidence="7" type="ORF">P5673_005382</name>
</gene>
<keyword evidence="4" id="KW-1133">Transmembrane helix</keyword>
<dbReference type="InterPro" id="IPR013783">
    <property type="entry name" value="Ig-like_fold"/>
</dbReference>
<dbReference type="Proteomes" id="UP001249851">
    <property type="component" value="Unassembled WGS sequence"/>
</dbReference>
<feature type="compositionally biased region" description="Low complexity" evidence="3">
    <location>
        <begin position="191"/>
        <end position="210"/>
    </location>
</feature>
<feature type="domain" description="Fibrinogen C-terminal" evidence="6">
    <location>
        <begin position="483"/>
        <end position="535"/>
    </location>
</feature>
<dbReference type="PANTHER" id="PTHR10075">
    <property type="entry name" value="BASIGIN RELATED"/>
    <property type="match status" value="1"/>
</dbReference>
<keyword evidence="1" id="KW-1015">Disulfide bond</keyword>
<feature type="region of interest" description="Disordered" evidence="3">
    <location>
        <begin position="76"/>
        <end position="114"/>
    </location>
</feature>
<feature type="region of interest" description="Disordered" evidence="3">
    <location>
        <begin position="142"/>
        <end position="223"/>
    </location>
</feature>
<evidence type="ECO:0000313" key="8">
    <source>
        <dbReference type="Proteomes" id="UP001249851"/>
    </source>
</evidence>
<dbReference type="Pfam" id="PF13927">
    <property type="entry name" value="Ig_3"/>
    <property type="match status" value="3"/>
</dbReference>
<feature type="domain" description="Ig-like" evidence="5">
    <location>
        <begin position="398"/>
        <end position="485"/>
    </location>
</feature>
<dbReference type="Pfam" id="PF01391">
    <property type="entry name" value="Collagen"/>
    <property type="match status" value="1"/>
</dbReference>
<evidence type="ECO:0000259" key="6">
    <source>
        <dbReference type="PROSITE" id="PS51406"/>
    </source>
</evidence>
<evidence type="ECO:0000313" key="7">
    <source>
        <dbReference type="EMBL" id="KAK2569557.1"/>
    </source>
</evidence>
<feature type="compositionally biased region" description="Basic residues" evidence="3">
    <location>
        <begin position="144"/>
        <end position="158"/>
    </location>
</feature>
<dbReference type="EMBL" id="JARQWQ010000009">
    <property type="protein sequence ID" value="KAK2569557.1"/>
    <property type="molecule type" value="Genomic_DNA"/>
</dbReference>
<dbReference type="InterPro" id="IPR007110">
    <property type="entry name" value="Ig-like_dom"/>
</dbReference>
<dbReference type="AlphaFoldDB" id="A0AAD9QXW7"/>
<sequence>MKPQEAKRTNRLSSSLCSVSGLLLSVMCCVALIHVELRIQEHHRLIENSVTSCDQLEKKILQKVQQNYREWQLEKCSHNQGDRGEAKGDESTEKGTSLRQIRAATDPSQNKSDQITSQVKLVVKNELRALQNQFCAKDETLCRSGRKGNTGRRGRRGFPGRPGPPGRLGPEGPPGKHGEQGPQGPSGVKGDLGLPGAVGPVGPIGPMGVKGAKGEPGQSLSAPTVLQPPVETIVNESQTAILKCIADGNPKPTVTWSKLNSVLPVGRHVVEPSGTMTLNDVRPEDAGIYSCSADSLLGSANASAKIVVQFAPVIQLSSKAFLGEAESNITMVCETSGQPRPNVMWSNTVGDWPKGRSEANEGNLTIYNLQINDRGIYICKAENMMGLRTALAQLMVFPRTKFKLRPPEEVTALIGLSFHLDCVAESELRTIITWTKNGERLFPEGLTILKNGTLLFSDVKKSDGGSYTCTATNAVKTITATVRFNTLYPQSCSVMRQHTNLNGNYTIDPDGEGGLAPFTVHCDMTDKNGVGVTVVSPFNESRTLVSQSYVYRGYYRIMEAYSRNISYGEASSNQLAKLTEVSLHCEQYIKFECYRWRLRLYSYSWWLSQDSTRMTYWGGSSVSGKCACGMTNSCANRYYGCNCDANDYTWREDSGLLTEKARLPVTQLRFGDTRGQHAFHTLGKLKCYGIA</sequence>
<keyword evidence="8" id="KW-1185">Reference proteome</keyword>
<keyword evidence="4" id="KW-0812">Transmembrane</keyword>
<dbReference type="SUPFAM" id="SSF56496">
    <property type="entry name" value="Fibrinogen C-terminal domain-like"/>
    <property type="match status" value="1"/>
</dbReference>
<reference evidence="7" key="1">
    <citation type="journal article" date="2023" name="G3 (Bethesda)">
        <title>Whole genome assembly and annotation of the endangered Caribbean coral Acropora cervicornis.</title>
        <authorList>
            <person name="Selwyn J.D."/>
            <person name="Vollmer S.V."/>
        </authorList>
    </citation>
    <scope>NUCLEOTIDE SEQUENCE</scope>
    <source>
        <strain evidence="7">K2</strain>
    </source>
</reference>
<keyword evidence="2" id="KW-0393">Immunoglobulin domain</keyword>
<evidence type="ECO:0000256" key="2">
    <source>
        <dbReference type="ARBA" id="ARBA00023319"/>
    </source>
</evidence>
<dbReference type="InterPro" id="IPR008160">
    <property type="entry name" value="Collagen"/>
</dbReference>
<protein>
    <submittedName>
        <fullName evidence="7">Contactin-associated protein 1</fullName>
    </submittedName>
</protein>
<dbReference type="InterPro" id="IPR002181">
    <property type="entry name" value="Fibrinogen_a/b/g_C_dom"/>
</dbReference>
<accession>A0AAD9QXW7</accession>
<dbReference type="SMART" id="SM00409">
    <property type="entry name" value="IG"/>
    <property type="match status" value="3"/>
</dbReference>
<name>A0AAD9QXW7_ACRCE</name>
<dbReference type="Gene3D" id="2.60.120.1000">
    <property type="match status" value="1"/>
</dbReference>
<feature type="domain" description="Ig-like" evidence="5">
    <location>
        <begin position="223"/>
        <end position="309"/>
    </location>
</feature>
<dbReference type="PANTHER" id="PTHR10075:SF14">
    <property type="entry name" value="CELL ADHESION MOLECULE DSCAM2-RELATED"/>
    <property type="match status" value="1"/>
</dbReference>
<feature type="domain" description="Ig-like" evidence="5">
    <location>
        <begin position="312"/>
        <end position="395"/>
    </location>
</feature>
<feature type="compositionally biased region" description="Basic and acidic residues" evidence="3">
    <location>
        <begin position="76"/>
        <end position="93"/>
    </location>
</feature>
<comment type="caution">
    <text evidence="7">The sequence shown here is derived from an EMBL/GenBank/DDBJ whole genome shotgun (WGS) entry which is preliminary data.</text>
</comment>
<dbReference type="PROSITE" id="PS50835">
    <property type="entry name" value="IG_LIKE"/>
    <property type="match status" value="3"/>
</dbReference>
<dbReference type="InterPro" id="IPR003599">
    <property type="entry name" value="Ig_sub"/>
</dbReference>
<evidence type="ECO:0000256" key="1">
    <source>
        <dbReference type="ARBA" id="ARBA00023157"/>
    </source>
</evidence>
<evidence type="ECO:0000256" key="4">
    <source>
        <dbReference type="SAM" id="Phobius"/>
    </source>
</evidence>
<proteinExistence type="predicted"/>
<organism evidence="7 8">
    <name type="scientific">Acropora cervicornis</name>
    <name type="common">Staghorn coral</name>
    <dbReference type="NCBI Taxonomy" id="6130"/>
    <lineage>
        <taxon>Eukaryota</taxon>
        <taxon>Metazoa</taxon>
        <taxon>Cnidaria</taxon>
        <taxon>Anthozoa</taxon>
        <taxon>Hexacorallia</taxon>
        <taxon>Scleractinia</taxon>
        <taxon>Astrocoeniina</taxon>
        <taxon>Acroporidae</taxon>
        <taxon>Acropora</taxon>
    </lineage>
</organism>
<evidence type="ECO:0000256" key="3">
    <source>
        <dbReference type="SAM" id="MobiDB-lite"/>
    </source>
</evidence>
<dbReference type="FunFam" id="2.60.40.10:FF:000032">
    <property type="entry name" value="palladin isoform X1"/>
    <property type="match status" value="1"/>
</dbReference>